<keyword evidence="4 6" id="KW-0378">Hydrolase</keyword>
<comment type="subcellular location">
    <subcellularLocation>
        <location evidence="6">Cytoplasm</location>
    </subcellularLocation>
</comment>
<dbReference type="OrthoDB" id="9801128at2"/>
<proteinExistence type="inferred from homology"/>
<dbReference type="GO" id="GO:0008855">
    <property type="term" value="F:exodeoxyribonuclease VII activity"/>
    <property type="evidence" value="ECO:0007669"/>
    <property type="project" value="UniProtKB-UniRule"/>
</dbReference>
<evidence type="ECO:0000313" key="8">
    <source>
        <dbReference type="EMBL" id="TDQ35495.1"/>
    </source>
</evidence>
<dbReference type="NCBIfam" id="NF002140">
    <property type="entry name" value="PRK00977.1-4"/>
    <property type="match status" value="1"/>
</dbReference>
<comment type="subunit">
    <text evidence="6">Heterooligomer composed of large and small subunits.</text>
</comment>
<dbReference type="EC" id="3.1.11.6" evidence="6"/>
<dbReference type="HAMAP" id="MF_00337">
    <property type="entry name" value="Exonuc_7_S"/>
    <property type="match status" value="1"/>
</dbReference>
<protein>
    <recommendedName>
        <fullName evidence="6">Exodeoxyribonuclease 7 small subunit</fullName>
        <ecNumber evidence="6">3.1.11.6</ecNumber>
    </recommendedName>
    <alternativeName>
        <fullName evidence="6">Exodeoxyribonuclease VII small subunit</fullName>
        <shortName evidence="6">Exonuclease VII small subunit</shortName>
    </alternativeName>
</protein>
<dbReference type="SUPFAM" id="SSF116842">
    <property type="entry name" value="XseB-like"/>
    <property type="match status" value="1"/>
</dbReference>
<evidence type="ECO:0000256" key="7">
    <source>
        <dbReference type="SAM" id="MobiDB-lite"/>
    </source>
</evidence>
<reference evidence="8 9" key="1">
    <citation type="submission" date="2019-03" db="EMBL/GenBank/DDBJ databases">
        <title>Genomic Encyclopedia of Type Strains, Phase IV (KMG-IV): sequencing the most valuable type-strain genomes for metagenomic binning, comparative biology and taxonomic classification.</title>
        <authorList>
            <person name="Goeker M."/>
        </authorList>
    </citation>
    <scope>NUCLEOTIDE SEQUENCE [LARGE SCALE GENOMIC DNA]</scope>
    <source>
        <strain evidence="8 9">DSM 28679</strain>
    </source>
</reference>
<accession>A0A4R6TZ28</accession>
<dbReference type="PANTHER" id="PTHR34137">
    <property type="entry name" value="EXODEOXYRIBONUCLEASE 7 SMALL SUBUNIT"/>
    <property type="match status" value="1"/>
</dbReference>
<feature type="region of interest" description="Disordered" evidence="7">
    <location>
        <begin position="66"/>
        <end position="92"/>
    </location>
</feature>
<name>A0A4R6TZ28_9GAMM</name>
<evidence type="ECO:0000256" key="5">
    <source>
        <dbReference type="ARBA" id="ARBA00022839"/>
    </source>
</evidence>
<dbReference type="Proteomes" id="UP000294575">
    <property type="component" value="Unassembled WGS sequence"/>
</dbReference>
<comment type="caution">
    <text evidence="8">The sequence shown here is derived from an EMBL/GenBank/DDBJ whole genome shotgun (WGS) entry which is preliminary data.</text>
</comment>
<comment type="function">
    <text evidence="6">Bidirectionally degrades single-stranded DNA into large acid-insoluble oligonucleotides, which are then degraded further into small acid-soluble oligonucleotides.</text>
</comment>
<dbReference type="NCBIfam" id="TIGR01280">
    <property type="entry name" value="xseB"/>
    <property type="match status" value="1"/>
</dbReference>
<evidence type="ECO:0000256" key="6">
    <source>
        <dbReference type="HAMAP-Rule" id="MF_00337"/>
    </source>
</evidence>
<dbReference type="AlphaFoldDB" id="A0A4R6TZ28"/>
<dbReference type="GO" id="GO:0009318">
    <property type="term" value="C:exodeoxyribonuclease VII complex"/>
    <property type="evidence" value="ECO:0007669"/>
    <property type="project" value="UniProtKB-UniRule"/>
</dbReference>
<keyword evidence="9" id="KW-1185">Reference proteome</keyword>
<evidence type="ECO:0000313" key="9">
    <source>
        <dbReference type="Proteomes" id="UP000294575"/>
    </source>
</evidence>
<sequence length="92" mass="10213">MTTKKQPFDFEQSLNTLQATVEQLESGDLGLDEALQAFEKGIGLTRDCQQALDNARQRITMLLEQNGELQEAPLQDDVSPSRTGSKSDDIPF</sequence>
<dbReference type="PIRSF" id="PIRSF006488">
    <property type="entry name" value="Exonuc_VII_S"/>
    <property type="match status" value="1"/>
</dbReference>
<gene>
    <name evidence="6" type="primary">xseB</name>
    <name evidence="8" type="ORF">DFQ45_11548</name>
</gene>
<organism evidence="8 9">
    <name type="scientific">Thiopseudomonas denitrificans</name>
    <dbReference type="NCBI Taxonomy" id="1501432"/>
    <lineage>
        <taxon>Bacteria</taxon>
        <taxon>Pseudomonadati</taxon>
        <taxon>Pseudomonadota</taxon>
        <taxon>Gammaproteobacteria</taxon>
        <taxon>Pseudomonadales</taxon>
        <taxon>Pseudomonadaceae</taxon>
        <taxon>Thiopseudomonas</taxon>
    </lineage>
</organism>
<keyword evidence="3 6" id="KW-0540">Nuclease</keyword>
<comment type="similarity">
    <text evidence="1 6">Belongs to the XseB family.</text>
</comment>
<keyword evidence="2 6" id="KW-0963">Cytoplasm</keyword>
<dbReference type="Pfam" id="PF02609">
    <property type="entry name" value="Exonuc_VII_S"/>
    <property type="match status" value="1"/>
</dbReference>
<dbReference type="InterPro" id="IPR003761">
    <property type="entry name" value="Exonuc_VII_S"/>
</dbReference>
<evidence type="ECO:0000256" key="2">
    <source>
        <dbReference type="ARBA" id="ARBA00022490"/>
    </source>
</evidence>
<dbReference type="EMBL" id="SNYK01000015">
    <property type="protein sequence ID" value="TDQ35495.1"/>
    <property type="molecule type" value="Genomic_DNA"/>
</dbReference>
<keyword evidence="5 6" id="KW-0269">Exonuclease</keyword>
<evidence type="ECO:0000256" key="4">
    <source>
        <dbReference type="ARBA" id="ARBA00022801"/>
    </source>
</evidence>
<evidence type="ECO:0000256" key="1">
    <source>
        <dbReference type="ARBA" id="ARBA00009998"/>
    </source>
</evidence>
<comment type="catalytic activity">
    <reaction evidence="6">
        <text>Exonucleolytic cleavage in either 5'- to 3'- or 3'- to 5'-direction to yield nucleoside 5'-phosphates.</text>
        <dbReference type="EC" id="3.1.11.6"/>
    </reaction>
</comment>
<dbReference type="RefSeq" id="WP_101495540.1">
    <property type="nucleotide sequence ID" value="NZ_LNJZ01000001.1"/>
</dbReference>
<dbReference type="PANTHER" id="PTHR34137:SF1">
    <property type="entry name" value="EXODEOXYRIBONUCLEASE 7 SMALL SUBUNIT"/>
    <property type="match status" value="1"/>
</dbReference>
<dbReference type="GO" id="GO:0006308">
    <property type="term" value="P:DNA catabolic process"/>
    <property type="evidence" value="ECO:0007669"/>
    <property type="project" value="UniProtKB-UniRule"/>
</dbReference>
<dbReference type="Gene3D" id="1.10.287.1040">
    <property type="entry name" value="Exonuclease VII, small subunit"/>
    <property type="match status" value="1"/>
</dbReference>
<dbReference type="InterPro" id="IPR037004">
    <property type="entry name" value="Exonuc_VII_ssu_sf"/>
</dbReference>
<dbReference type="GO" id="GO:0005829">
    <property type="term" value="C:cytosol"/>
    <property type="evidence" value="ECO:0007669"/>
    <property type="project" value="TreeGrafter"/>
</dbReference>
<evidence type="ECO:0000256" key="3">
    <source>
        <dbReference type="ARBA" id="ARBA00022722"/>
    </source>
</evidence>